<feature type="chain" id="PRO_5002491182" description="Filamentous haemagglutinin FhaB/tRNA nuclease CdiA-like TPS domain-containing protein" evidence="2">
    <location>
        <begin position="19"/>
        <end position="2258"/>
    </location>
</feature>
<evidence type="ECO:0000313" key="4">
    <source>
        <dbReference type="EMBL" id="KKB65305.1"/>
    </source>
</evidence>
<dbReference type="Pfam" id="PF05860">
    <property type="entry name" value="TPS"/>
    <property type="match status" value="1"/>
</dbReference>
<dbReference type="STRING" id="28092.WM40_01495"/>
<feature type="compositionally biased region" description="Polar residues" evidence="1">
    <location>
        <begin position="1960"/>
        <end position="1981"/>
    </location>
</feature>
<feature type="region of interest" description="Disordered" evidence="1">
    <location>
        <begin position="1758"/>
        <end position="1780"/>
    </location>
</feature>
<dbReference type="Proteomes" id="UP000033618">
    <property type="component" value="Unassembled WGS sequence"/>
</dbReference>
<evidence type="ECO:0000256" key="2">
    <source>
        <dbReference type="SAM" id="SignalP"/>
    </source>
</evidence>
<name>A0A0F5K5U0_9BURK</name>
<dbReference type="NCBIfam" id="TIGR01901">
    <property type="entry name" value="adhes_NPXG"/>
    <property type="match status" value="1"/>
</dbReference>
<feature type="compositionally biased region" description="Gly residues" evidence="1">
    <location>
        <begin position="1764"/>
        <end position="1774"/>
    </location>
</feature>
<sequence length="2258" mass="237572">MKIVICALFSTLSCQALAQITADPTHGPIPNVVSTHNGLPQVDIVAPSPAGVSHNHYSQFDIGERGAILNNAPYGANTQLGGEILGNPALLGRSATLIINEVHANAPSHLRGFLEIAGQRADLIIANPNGIMVDGGGFINTSQAWLSTGVPRYSAGGLVDGLRVDDGTITVSGKGLDARQTDGVALLARATQINAAIHANELTIATGQNDIDYQGMRVTPKPRAGDDHGMPPCTASSPGARKGVAIDVANLGGMYANAITLTGTEDGMGMRVAEGGKLSAGRTLALNIEGHLEWDGPHRDGPGGHASAAPHLVADGEAETLTFKARSADIRAGLLAGKDIDIQADQVAYGGWAEAGNQLHIQAGEANVAGNLRATDAVVEAIDRITLTGVAHADAGVRFAANHVVQRGQLRAPNVTINSAKTVLHEGDTTANTFWVSGGDVDMAGNVTARNALTVNARGPLRLRGTSRARGPVTFEGSGVDCTVARTYSGDVLTIKARGEDIVHDDAVSIGRQLAMESPGTVFNRRGQIEARDDQASADNAHGPASAKHDASGGVSIKTKTLTNAAGDIRGRDVDIAVADYKGGDGMAFGSKQIRIVGGSTFSLDANGSIGGQGAVEIVADDIQNAGTLSGGSVLITAANQLGNSGKIRGVDVSLLTRSKLFNIGGEVVGNNVNILAADLLVADGSLDGRRSLTIEADKGVSLLKTGHIGGDGWVDIKARRLDNAGEINGSDVAIDVGESGVLSNQGGKIVTKEQPVAATPGANGWVGSETVSLNAGRVDNSAGGEIGGRNIDIAADIYDGGNGTIAATNDVVIKTVGTVSLDSGGVIDGNRHVEISGSGIVNGGKISGQHVALQAKNAITSERGGRIAGGQVDVHAKTVTVPGGAIEGTRQVMVNADHLVALEVDGFIGSHGAVDINAEEIRNAGEIFGQEVSLFGTKHIVNQGRLINAGPDPLKPEGSISIQTPLLHNPGGRITAKDIAIHVDEYQSGNGIVLGTHQVKILGKKRVSLDEHGYVKSAGHLAIDVPEILNRGEIRAASADLRATDMLSNEDGILGIHAAGSAMGEGASLDSNGRARIETSLLKNHRGQITAHDIEIDATKVQGDGGVIVASGDARITSLETVALASGGYIGADGQVAIDARDIWNAGEISASNLHLTAKNRLLNAGGLVKIEPILTHASWEKEGSCLQARELDNRGGKIQSRSPDSIRVVADALDNQDGEISHRTTHLAAHRLDPMLAFDIGTVRGVGKVAADFDVALHVKDPLRLSERDVVDAGGKLDIALDNGMSHAGTMQSRSDMTLASKQDIVQEASGAMESGGLLDIRTDAAIRNVGRMHGAKGLTARANASLENREKGSIDSDGDIGLTTNYLHNDATIRSSIGKLDVSANHVKNTGLMDAEAVSVTALDIENHAGLFGGNVTLKADWIKQSGNQARIVARDNVALWVRDHLYNADRARIYSGASVMIGGEAFANVEASRTATKTQLVENVDAEIVAMRDMGVAAQTLRNVNSRPGRIEERTETTTTRLRPLPWFHRTDPTESGTPWHNANTNQFDVYFVRPEDILSTHHVVTPDGIDLDRVVIRTHGNDSAFRLIEGGTSYHDKVQHRFEERLDVSAGTREVFIHRREDNVENPDHVLGAPVFGPNGRRPAENMHGAIQFDKAARGAATGWVRLDAESDYRDPILDLVTTQRKSRESRYPIEICRDAKTTVTRQVHVPDSQATPARIASGGAVHMAMGERLENLHGEITSAGDLQINGRLRSGDGTDPGGDAGGGATIENSGTRLTQRTTFDITSSYGRALGSFADKETQADREKQIKEQVHWKAPPRSAVIGHVGGVIRGGAMAAVGVGEVFSVAQPIAQPIEKSCRASDAHSSNFAPPSGHRFVAGNESTLVHDEAHRFSQKPENLGGNLDLSTIVGKTGRPLSDFTSTPHDLAGDVQPKSAGTTPNLVWQNVFADNTTAARSNGESDSAAETPTLTSPSAIPTGASPPNASGFAQDPHAKRPHNVEWEVDLTDLESGGGVSDWLGIAPRQGVHILHPALDARYLIETDARFTSRTALTASEYYRRKILKTVVASVEDDEGFSSSEYVLRALGEDPRLYKRLGDAQYELNLVVRQMLAVNGMVRRADDADAYAGYRALMDSGVAQAAALGLRVGQPLTEAQISALSEDIVWMVNKRVRLADGSEQTVLVPRVYLVRPESDDAGIAFTERMSPVHAVNIENWDGTLGAKNAYTFHKASLTEKLFHRESTNAHPVARLAN</sequence>
<proteinExistence type="predicted"/>
<dbReference type="InterPro" id="IPR011050">
    <property type="entry name" value="Pectin_lyase_fold/virulence"/>
</dbReference>
<keyword evidence="5" id="KW-1185">Reference proteome</keyword>
<feature type="region of interest" description="Disordered" evidence="1">
    <location>
        <begin position="532"/>
        <end position="554"/>
    </location>
</feature>
<dbReference type="InterPro" id="IPR008638">
    <property type="entry name" value="FhaB/CdiA-like_TPS"/>
</dbReference>
<feature type="domain" description="Filamentous haemagglutinin FhaB/tRNA nuclease CdiA-like TPS" evidence="3">
    <location>
        <begin position="36"/>
        <end position="156"/>
    </location>
</feature>
<keyword evidence="2" id="KW-0732">Signal</keyword>
<dbReference type="InterPro" id="IPR010069">
    <property type="entry name" value="CdiA_FHA1_rpt"/>
</dbReference>
<evidence type="ECO:0000256" key="1">
    <source>
        <dbReference type="SAM" id="MobiDB-lite"/>
    </source>
</evidence>
<dbReference type="Gene3D" id="2.160.20.10">
    <property type="entry name" value="Single-stranded right-handed beta-helix, Pectin lyase-like"/>
    <property type="match status" value="1"/>
</dbReference>
<dbReference type="SUPFAM" id="SSF51126">
    <property type="entry name" value="Pectin lyase-like"/>
    <property type="match status" value="1"/>
</dbReference>
<feature type="region of interest" description="Disordered" evidence="1">
    <location>
        <begin position="1960"/>
        <end position="2001"/>
    </location>
</feature>
<evidence type="ECO:0000313" key="5">
    <source>
        <dbReference type="Proteomes" id="UP000033618"/>
    </source>
</evidence>
<organism evidence="4 5">
    <name type="scientific">Robbsia andropogonis</name>
    <dbReference type="NCBI Taxonomy" id="28092"/>
    <lineage>
        <taxon>Bacteria</taxon>
        <taxon>Pseudomonadati</taxon>
        <taxon>Pseudomonadota</taxon>
        <taxon>Betaproteobacteria</taxon>
        <taxon>Burkholderiales</taxon>
        <taxon>Burkholderiaceae</taxon>
        <taxon>Robbsia</taxon>
    </lineage>
</organism>
<feature type="signal peptide" evidence="2">
    <location>
        <begin position="1"/>
        <end position="18"/>
    </location>
</feature>
<dbReference type="SMART" id="SM00912">
    <property type="entry name" value="Haemagg_act"/>
    <property type="match status" value="1"/>
</dbReference>
<evidence type="ECO:0000259" key="3">
    <source>
        <dbReference type="SMART" id="SM00912"/>
    </source>
</evidence>
<dbReference type="InterPro" id="IPR012334">
    <property type="entry name" value="Pectin_lyas_fold"/>
</dbReference>
<dbReference type="EMBL" id="LAQU01000001">
    <property type="protein sequence ID" value="KKB65305.1"/>
    <property type="molecule type" value="Genomic_DNA"/>
</dbReference>
<feature type="region of interest" description="Disordered" evidence="1">
    <location>
        <begin position="1922"/>
        <end position="1945"/>
    </location>
</feature>
<gene>
    <name evidence="4" type="ORF">WM40_01495</name>
</gene>
<dbReference type="PATRIC" id="fig|28092.6.peg.345"/>
<reference evidence="4 5" key="1">
    <citation type="submission" date="2015-03" db="EMBL/GenBank/DDBJ databases">
        <title>Draft Genome Sequence of Burkholderia andropogonis type strain ICMP2807, isolated from Sorghum bicolor.</title>
        <authorList>
            <person name="Lopes-Santos L."/>
            <person name="Castro D.B."/>
            <person name="Ottoboni L.M."/>
            <person name="Park D."/>
            <person name="Weirc B.S."/>
            <person name="Destefano S.A."/>
        </authorList>
    </citation>
    <scope>NUCLEOTIDE SEQUENCE [LARGE SCALE GENOMIC DNA]</scope>
    <source>
        <strain evidence="4 5">ICMP2807</strain>
    </source>
</reference>
<accession>A0A0F5K5U0</accession>
<dbReference type="RefSeq" id="WP_046151918.1">
    <property type="nucleotide sequence ID" value="NZ_CADFGU010000001.1"/>
</dbReference>
<protein>
    <recommendedName>
        <fullName evidence="3">Filamentous haemagglutinin FhaB/tRNA nuclease CdiA-like TPS domain-containing protein</fullName>
    </recommendedName>
</protein>
<comment type="caution">
    <text evidence="4">The sequence shown here is derived from an EMBL/GenBank/DDBJ whole genome shotgun (WGS) entry which is preliminary data.</text>
</comment>
<dbReference type="NCBIfam" id="TIGR01731">
    <property type="entry name" value="fil_hemag_20aa"/>
    <property type="match status" value="5"/>
</dbReference>